<evidence type="ECO:0000256" key="1">
    <source>
        <dbReference type="SAM" id="SignalP"/>
    </source>
</evidence>
<dbReference type="HOGENOM" id="CLU_1238538_0_0_3"/>
<feature type="chain" id="PRO_5002873827" evidence="1">
    <location>
        <begin position="32"/>
        <end position="223"/>
    </location>
</feature>
<dbReference type="AlphaFoldDB" id="B8HZ04"/>
<dbReference type="EMBL" id="CP001345">
    <property type="protein sequence ID" value="ACL47652.1"/>
    <property type="molecule type" value="Genomic_DNA"/>
</dbReference>
<proteinExistence type="predicted"/>
<accession>B8HZ04</accession>
<reference evidence="2" key="1">
    <citation type="submission" date="2009-01" db="EMBL/GenBank/DDBJ databases">
        <title>Complete sequence of plasmid1 Cyanothece sp. PCC 7425.</title>
        <authorList>
            <consortium name="US DOE Joint Genome Institute"/>
            <person name="Lucas S."/>
            <person name="Copeland A."/>
            <person name="Lapidus A."/>
            <person name="Glavina del Rio T."/>
            <person name="Dalin E."/>
            <person name="Tice H."/>
            <person name="Bruce D."/>
            <person name="Goodwin L."/>
            <person name="Pitluck S."/>
            <person name="Sims D."/>
            <person name="Meineke L."/>
            <person name="Brettin T."/>
            <person name="Detter J.C."/>
            <person name="Han C."/>
            <person name="Larimer F."/>
            <person name="Land M."/>
            <person name="Hauser L."/>
            <person name="Kyrpides N."/>
            <person name="Ovchinnikova G."/>
            <person name="Liberton M."/>
            <person name="Stoeckel J."/>
            <person name="Banerjee A."/>
            <person name="Singh A."/>
            <person name="Page L."/>
            <person name="Sato H."/>
            <person name="Zhao L."/>
            <person name="Sherman L."/>
            <person name="Pakrasi H."/>
            <person name="Richardson P."/>
        </authorList>
    </citation>
    <scope>NUCLEOTIDE SEQUENCE</scope>
    <source>
        <strain evidence="2">PCC 7425</strain>
        <plasmid evidence="2">pP742501</plasmid>
    </source>
</reference>
<protein>
    <submittedName>
        <fullName evidence="2">Uncharacterized protein</fullName>
    </submittedName>
</protein>
<keyword evidence="1" id="KW-0732">Signal</keyword>
<sequence>MDQVKRCHGTRFPCFPALLALTFTISIVAPAVPSSAASDQQAPLTQNIEAGLQQALQEGRIKEQSALHLAVKALLSQLAQGASLETAAQASGLFVEVASQLAQQGKALLPMSAGKSQPVNSKIQQKNKPFQQAVLTQLPAQKGQVMGKPSANAHTLANALVRGLAVANRTGEIGYRDDLSFQVQNVVRYLRRGNTLERAVQSTRISRQTVDRLLVLGGYRAGQ</sequence>
<dbReference type="KEGG" id="cyn:Cyan7425_5393"/>
<feature type="signal peptide" evidence="1">
    <location>
        <begin position="1"/>
        <end position="31"/>
    </location>
</feature>
<geneLocation type="plasmid" evidence="2">
    <name>pP742501</name>
</geneLocation>
<name>B8HZ04_CYAP4</name>
<keyword evidence="2" id="KW-0614">Plasmid</keyword>
<evidence type="ECO:0000313" key="2">
    <source>
        <dbReference type="EMBL" id="ACL47652.1"/>
    </source>
</evidence>
<gene>
    <name evidence="2" type="ordered locus">Cyan7425_5393</name>
</gene>
<organism evidence="2">
    <name type="scientific">Cyanothece sp. (strain PCC 7425 / ATCC 29141)</name>
    <dbReference type="NCBI Taxonomy" id="395961"/>
    <lineage>
        <taxon>Bacteria</taxon>
        <taxon>Bacillati</taxon>
        <taxon>Cyanobacteriota</taxon>
        <taxon>Cyanophyceae</taxon>
        <taxon>Gomontiellales</taxon>
        <taxon>Cyanothecaceae</taxon>
        <taxon>Cyanothece</taxon>
    </lineage>
</organism>